<accession>A0AAF0ZMY0</accession>
<reference evidence="3" key="1">
    <citation type="submission" date="2023-08" db="EMBL/GenBank/DDBJ databases">
        <title>A de novo genome assembly of Solanum verrucosum Schlechtendal, a Mexican diploid species geographically isolated from the other diploid A-genome species in potato relatives.</title>
        <authorList>
            <person name="Hosaka K."/>
        </authorList>
    </citation>
    <scope>NUCLEOTIDE SEQUENCE</scope>
    <source>
        <tissue evidence="3">Young leaves</tissue>
    </source>
</reference>
<proteinExistence type="predicted"/>
<dbReference type="EMBL" id="CP133620">
    <property type="protein sequence ID" value="WMV45257.1"/>
    <property type="molecule type" value="Genomic_DNA"/>
</dbReference>
<dbReference type="Pfam" id="PF13952">
    <property type="entry name" value="DUF4216"/>
    <property type="match status" value="1"/>
</dbReference>
<protein>
    <recommendedName>
        <fullName evidence="2">DUF4216 domain-containing protein</fullName>
    </recommendedName>
</protein>
<evidence type="ECO:0000259" key="2">
    <source>
        <dbReference type="Pfam" id="PF13952"/>
    </source>
</evidence>
<sequence>MLFMSRKTSTLMTWNKDKRVDDGIMRHLADSMAWKSFDELHPSFVAEPRNIRLGLASDGFQPFRNSKTSHSIWPVVLIPYNLPPWLCMKQENFILSMLIPGPNGPGDAIDTYLQPLIDELKELWKVGIETYDASTRTNFKLHASLLLTINDFTTYGNLSGWSTKGKMNHKWRNNKDSFDGTIEKRPPTKMCSDHKISGLKSHDYHVLLQHVLPLALREGCIAEGYIANECMTLCSREFAQTHENAQHLSDAEWSRQFIEWFKDRISCRRYDKTLITQNCGVIVLGENDEDSENLDYYGVLTDIIELQIFMNRTVVLFHCNWFDVYDKIKGFKKDEFDFVSVNPDRFLKTNEPFVLADQASQVFYANDNSNKGWKVVRKTQPHDSYEIVEQMDDDIVELGSPSQKKRKRTNEVKFKMKPLKTENEAQLEEMVQADPYLPIIEIVEKCCGPQTRSHVFGLGDGVNAKDLKGGTSSKAELLSALRSTRDDIKYLNEENKSFNEENKSLNDRLYT</sequence>
<dbReference type="PANTHER" id="PTHR48258:SF11">
    <property type="entry name" value="TDCA1-ORF2 PROTEIN"/>
    <property type="match status" value="1"/>
</dbReference>
<evidence type="ECO:0000256" key="1">
    <source>
        <dbReference type="SAM" id="Coils"/>
    </source>
</evidence>
<dbReference type="InterPro" id="IPR025312">
    <property type="entry name" value="DUF4216"/>
</dbReference>
<feature type="domain" description="DUF4216" evidence="2">
    <location>
        <begin position="304"/>
        <end position="376"/>
    </location>
</feature>
<evidence type="ECO:0000313" key="3">
    <source>
        <dbReference type="EMBL" id="WMV45257.1"/>
    </source>
</evidence>
<evidence type="ECO:0000313" key="4">
    <source>
        <dbReference type="Proteomes" id="UP001234989"/>
    </source>
</evidence>
<name>A0AAF0ZMY0_SOLVR</name>
<feature type="coiled-coil region" evidence="1">
    <location>
        <begin position="481"/>
        <end position="508"/>
    </location>
</feature>
<dbReference type="InterPro" id="IPR004242">
    <property type="entry name" value="Transposase_21"/>
</dbReference>
<organism evidence="3 4">
    <name type="scientific">Solanum verrucosum</name>
    <dbReference type="NCBI Taxonomy" id="315347"/>
    <lineage>
        <taxon>Eukaryota</taxon>
        <taxon>Viridiplantae</taxon>
        <taxon>Streptophyta</taxon>
        <taxon>Embryophyta</taxon>
        <taxon>Tracheophyta</taxon>
        <taxon>Spermatophyta</taxon>
        <taxon>Magnoliopsida</taxon>
        <taxon>eudicotyledons</taxon>
        <taxon>Gunneridae</taxon>
        <taxon>Pentapetalae</taxon>
        <taxon>asterids</taxon>
        <taxon>lamiids</taxon>
        <taxon>Solanales</taxon>
        <taxon>Solanaceae</taxon>
        <taxon>Solanoideae</taxon>
        <taxon>Solaneae</taxon>
        <taxon>Solanum</taxon>
    </lineage>
</organism>
<dbReference type="Pfam" id="PF02992">
    <property type="entry name" value="Transposase_21"/>
    <property type="match status" value="1"/>
</dbReference>
<dbReference type="PANTHER" id="PTHR48258">
    <property type="entry name" value="DUF4218 DOMAIN-CONTAINING PROTEIN-RELATED"/>
    <property type="match status" value="1"/>
</dbReference>
<keyword evidence="4" id="KW-1185">Reference proteome</keyword>
<dbReference type="Proteomes" id="UP001234989">
    <property type="component" value="Chromosome 9"/>
</dbReference>
<keyword evidence="1" id="KW-0175">Coiled coil</keyword>
<gene>
    <name evidence="3" type="ORF">MTR67_038642</name>
</gene>
<dbReference type="AlphaFoldDB" id="A0AAF0ZMY0"/>